<evidence type="ECO:0000259" key="1">
    <source>
        <dbReference type="Pfam" id="PF00534"/>
    </source>
</evidence>
<dbReference type="Pfam" id="PF00534">
    <property type="entry name" value="Glycos_transf_1"/>
    <property type="match status" value="1"/>
</dbReference>
<protein>
    <submittedName>
        <fullName evidence="3">Glycosyltransferase family 4 protein</fullName>
        <ecNumber evidence="3">2.4.-.-</ecNumber>
    </submittedName>
</protein>
<reference evidence="3 4" key="1">
    <citation type="submission" date="2023-10" db="EMBL/GenBank/DDBJ databases">
        <title>Description of Microbulbifer bruguierae sp. nov., isolated from the sediments of mangrove plant Bruguiera sexangula and comparative genomic analyses of the genus Microbulbifer.</title>
        <authorList>
            <person name="Long M."/>
        </authorList>
    </citation>
    <scope>NUCLEOTIDE SEQUENCE [LARGE SCALE GENOMIC DNA]</scope>
    <source>
        <strain evidence="3 4">SPO729</strain>
    </source>
</reference>
<dbReference type="KEGG" id="mpaf:R5R33_12105"/>
<dbReference type="GO" id="GO:0016758">
    <property type="term" value="F:hexosyltransferase activity"/>
    <property type="evidence" value="ECO:0007669"/>
    <property type="project" value="TreeGrafter"/>
</dbReference>
<dbReference type="Pfam" id="PF13439">
    <property type="entry name" value="Glyco_transf_4"/>
    <property type="match status" value="1"/>
</dbReference>
<feature type="domain" description="Glycosyl transferase family 1" evidence="1">
    <location>
        <begin position="179"/>
        <end position="341"/>
    </location>
</feature>
<gene>
    <name evidence="3" type="ORF">R5R33_12105</name>
</gene>
<dbReference type="AlphaFoldDB" id="A0AAU0MX86"/>
<dbReference type="InterPro" id="IPR028098">
    <property type="entry name" value="Glyco_trans_4-like_N"/>
</dbReference>
<feature type="domain" description="Glycosyltransferase subfamily 4-like N-terminal" evidence="2">
    <location>
        <begin position="14"/>
        <end position="161"/>
    </location>
</feature>
<evidence type="ECO:0000313" key="4">
    <source>
        <dbReference type="Proteomes" id="UP001302477"/>
    </source>
</evidence>
<evidence type="ECO:0000259" key="2">
    <source>
        <dbReference type="Pfam" id="PF13439"/>
    </source>
</evidence>
<dbReference type="Proteomes" id="UP001302477">
    <property type="component" value="Chromosome"/>
</dbReference>
<dbReference type="InterPro" id="IPR050194">
    <property type="entry name" value="Glycosyltransferase_grp1"/>
</dbReference>
<dbReference type="EC" id="2.4.-.-" evidence="3"/>
<keyword evidence="3" id="KW-0328">Glycosyltransferase</keyword>
<dbReference type="PANTHER" id="PTHR45947">
    <property type="entry name" value="SULFOQUINOVOSYL TRANSFERASE SQD2"/>
    <property type="match status" value="1"/>
</dbReference>
<dbReference type="CDD" id="cd03801">
    <property type="entry name" value="GT4_PimA-like"/>
    <property type="match status" value="1"/>
</dbReference>
<evidence type="ECO:0000313" key="3">
    <source>
        <dbReference type="EMBL" id="WOX04481.1"/>
    </source>
</evidence>
<dbReference type="Gene3D" id="3.40.50.2000">
    <property type="entry name" value="Glycogen Phosphorylase B"/>
    <property type="match status" value="2"/>
</dbReference>
<proteinExistence type="predicted"/>
<sequence>MILIATQNFPPDRGGIEILMGGLAEALAAAGHEVRVLADASHVAEAARARPFQLQRYGGMKPLRRWRKARALRQAVRAGAVEGVFADSWKSAELLGDLGVPLAVLAHGMEFPEWQSPRKAERIHRALFLADSVIANSRYTAEQVQPYLQGGTRLTVINPPIWPQPTATAQSLARLRARIGGGDPVLATLARLEPRKGVDMVIRALPQIRARHPQVVYLIAGLGDDQPRLKRLAEELQVAECVHFLGPMDEGDKAALYEVADLFAMPARREGNSVEGFGIVYREAQWYGVPVLAGRDGGAVDAVAGGELGALCNGADAGDVCAQLLRLLDDDAGRRALAEKGMAVARGPAQWAQSVDAFLAELRRSC</sequence>
<dbReference type="PANTHER" id="PTHR45947:SF3">
    <property type="entry name" value="SULFOQUINOVOSYL TRANSFERASE SQD2"/>
    <property type="match status" value="1"/>
</dbReference>
<keyword evidence="4" id="KW-1185">Reference proteome</keyword>
<accession>A0AAU0MX86</accession>
<dbReference type="SUPFAM" id="SSF53756">
    <property type="entry name" value="UDP-Glycosyltransferase/glycogen phosphorylase"/>
    <property type="match status" value="1"/>
</dbReference>
<name>A0AAU0MX86_9GAMM</name>
<keyword evidence="3" id="KW-0808">Transferase</keyword>
<dbReference type="EMBL" id="CP137555">
    <property type="protein sequence ID" value="WOX04481.1"/>
    <property type="molecule type" value="Genomic_DNA"/>
</dbReference>
<organism evidence="3 4">
    <name type="scientific">Microbulbifer pacificus</name>
    <dbReference type="NCBI Taxonomy" id="407164"/>
    <lineage>
        <taxon>Bacteria</taxon>
        <taxon>Pseudomonadati</taxon>
        <taxon>Pseudomonadota</taxon>
        <taxon>Gammaproteobacteria</taxon>
        <taxon>Cellvibrionales</taxon>
        <taxon>Microbulbiferaceae</taxon>
        <taxon>Microbulbifer</taxon>
    </lineage>
</organism>
<dbReference type="RefSeq" id="WP_318952959.1">
    <property type="nucleotide sequence ID" value="NZ_CP137555.1"/>
</dbReference>
<dbReference type="InterPro" id="IPR001296">
    <property type="entry name" value="Glyco_trans_1"/>
</dbReference>